<dbReference type="WBParaSite" id="Pan_g13182.t1">
    <property type="protein sequence ID" value="Pan_g13182.t1"/>
    <property type="gene ID" value="Pan_g13182"/>
</dbReference>
<evidence type="ECO:0000313" key="2">
    <source>
        <dbReference type="WBParaSite" id="Pan_g13182.t1"/>
    </source>
</evidence>
<keyword evidence="1" id="KW-1185">Reference proteome</keyword>
<reference evidence="2" key="2">
    <citation type="submission" date="2020-10" db="UniProtKB">
        <authorList>
            <consortium name="WormBaseParasite"/>
        </authorList>
    </citation>
    <scope>IDENTIFICATION</scope>
</reference>
<proteinExistence type="predicted"/>
<organism evidence="1 2">
    <name type="scientific">Panagrellus redivivus</name>
    <name type="common">Microworm</name>
    <dbReference type="NCBI Taxonomy" id="6233"/>
    <lineage>
        <taxon>Eukaryota</taxon>
        <taxon>Metazoa</taxon>
        <taxon>Ecdysozoa</taxon>
        <taxon>Nematoda</taxon>
        <taxon>Chromadorea</taxon>
        <taxon>Rhabditida</taxon>
        <taxon>Tylenchina</taxon>
        <taxon>Panagrolaimomorpha</taxon>
        <taxon>Panagrolaimoidea</taxon>
        <taxon>Panagrolaimidae</taxon>
        <taxon>Panagrellus</taxon>
    </lineage>
</organism>
<name>A0A7E4UV18_PANRE</name>
<accession>A0A7E4UV18</accession>
<protein>
    <submittedName>
        <fullName evidence="2">C2H2-type domain-containing protein</fullName>
    </submittedName>
</protein>
<evidence type="ECO:0000313" key="1">
    <source>
        <dbReference type="Proteomes" id="UP000492821"/>
    </source>
</evidence>
<sequence length="66" mass="8036">MDPDDFTYITEDDDRFVMNHFERNETGKFECQHFELVFDNVDSSIMAKHLRRKHPLDTKTRRSERS</sequence>
<dbReference type="AlphaFoldDB" id="A0A7E4UV18"/>
<dbReference type="Proteomes" id="UP000492821">
    <property type="component" value="Unassembled WGS sequence"/>
</dbReference>
<reference evidence="1" key="1">
    <citation type="journal article" date="2013" name="Genetics">
        <title>The draft genome and transcriptome of Panagrellus redivivus are shaped by the harsh demands of a free-living lifestyle.</title>
        <authorList>
            <person name="Srinivasan J."/>
            <person name="Dillman A.R."/>
            <person name="Macchietto M.G."/>
            <person name="Heikkinen L."/>
            <person name="Lakso M."/>
            <person name="Fracchia K.M."/>
            <person name="Antoshechkin I."/>
            <person name="Mortazavi A."/>
            <person name="Wong G."/>
            <person name="Sternberg P.W."/>
        </authorList>
    </citation>
    <scope>NUCLEOTIDE SEQUENCE [LARGE SCALE GENOMIC DNA]</scope>
    <source>
        <strain evidence="1">MT8872</strain>
    </source>
</reference>